<evidence type="ECO:0000313" key="2">
    <source>
        <dbReference type="EMBL" id="AEI96506.1"/>
    </source>
</evidence>
<keyword evidence="2" id="KW-0614">Plasmid</keyword>
<dbReference type="EMBL" id="CP002625">
    <property type="protein sequence ID" value="AEI96506.1"/>
    <property type="molecule type" value="Genomic_DNA"/>
</dbReference>
<sequence>MFGEYARSRKAAAEFKDDARRHVGVLRCDAASTARFLFPRRHTFWLAEQFGRSSPNRPLPRRTWRDVLLHGKVLSWRQQVIEQQRNHRRKNFCPDINGRLTFHQLEPLFSTGEKRMRHEISRPRDELRPLRRCNRESGKGRRPVSNHPDGFGYTRDRDRLDSLHGCPASGSCGSWLSGDRSGRRSGGLKIRMNATSKALGLIFGAYLLTGCATTPAVDADGAFTELPEPLVGLAAPYQNLNKVRLDPNDSCFWYMHNGPV</sequence>
<dbReference type="Proteomes" id="UP000001353">
    <property type="component" value="Plasmid pRLO149_83"/>
</dbReference>
<geneLocation type="plasmid" evidence="2 3">
    <name>pRLO149_83</name>
</geneLocation>
<accession>F7ZMG9</accession>
<protein>
    <submittedName>
        <fullName evidence="2">Uncharacterized protein</fullName>
    </submittedName>
</protein>
<name>F7ZMG9_ROSLO</name>
<feature type="region of interest" description="Disordered" evidence="1">
    <location>
        <begin position="133"/>
        <end position="153"/>
    </location>
</feature>
<organism evidence="2 3">
    <name type="scientific">Roseobacter litoralis (strain ATCC 49566 / DSM 6996 / JCM 21268 / NBRC 15278 / OCh 149)</name>
    <dbReference type="NCBI Taxonomy" id="391595"/>
    <lineage>
        <taxon>Bacteria</taxon>
        <taxon>Pseudomonadati</taxon>
        <taxon>Pseudomonadota</taxon>
        <taxon>Alphaproteobacteria</taxon>
        <taxon>Rhodobacterales</taxon>
        <taxon>Roseobacteraceae</taxon>
        <taxon>Roseobacter</taxon>
    </lineage>
</organism>
<proteinExistence type="predicted"/>
<reference evidence="2 3" key="1">
    <citation type="journal article" date="2011" name="BMC Genomics">
        <title>Comparative genome analysis and genome-guided physiological analysis of Roseobacter litoralis.</title>
        <authorList>
            <person name="Kalhoefer D."/>
            <person name="Thole S."/>
            <person name="Voget S."/>
            <person name="Lehmann R."/>
            <person name="Liesegang H."/>
            <person name="Wollher A."/>
            <person name="Daniel R."/>
            <person name="Simon M."/>
            <person name="Brinkhoff T."/>
        </authorList>
    </citation>
    <scope>NUCLEOTIDE SEQUENCE [LARGE SCALE GENOMIC DNA]</scope>
    <source>
        <strain evidence="3">ATCC 49566 / DSM 6996 / JCM 21268 / NBRC 15278 / OCh 149</strain>
    </source>
</reference>
<dbReference type="AlphaFoldDB" id="F7ZMG9"/>
<evidence type="ECO:0000313" key="3">
    <source>
        <dbReference type="Proteomes" id="UP000001353"/>
    </source>
</evidence>
<dbReference type="KEGG" id="rli:RLO149_p830750"/>
<keyword evidence="3" id="KW-1185">Reference proteome</keyword>
<gene>
    <name evidence="2" type="ordered locus">RLO149_p830750</name>
</gene>
<evidence type="ECO:0000256" key="1">
    <source>
        <dbReference type="SAM" id="MobiDB-lite"/>
    </source>
</evidence>
<dbReference type="HOGENOM" id="CLU_1069125_0_0_5"/>